<proteinExistence type="predicted"/>
<dbReference type="AlphaFoldDB" id="A0A231N0I1"/>
<dbReference type="KEGG" id="zdf:AN401_17450"/>
<evidence type="ECO:0000313" key="1">
    <source>
        <dbReference type="EMBL" id="ATG75411.1"/>
    </source>
</evidence>
<sequence length="68" mass="7943">MNTNRWIGLHFVLCTLAMIWPGALIANRVEPMILGLPFLFFWYILWMFLLFAGLLAAFIKQYGGQRHV</sequence>
<reference evidence="2" key="1">
    <citation type="submission" date="2015-09" db="EMBL/GenBank/DDBJ databases">
        <authorList>
            <person name="Shao Z."/>
            <person name="Wang L."/>
        </authorList>
    </citation>
    <scope>NUCLEOTIDE SEQUENCE [LARGE SCALE GENOMIC DNA]</scope>
    <source>
        <strain evidence="2">F13-1</strain>
    </source>
</reference>
<dbReference type="RefSeq" id="WP_094039059.1">
    <property type="nucleotide sequence ID" value="NZ_CP012621.1"/>
</dbReference>
<dbReference type="EMBL" id="CP012621">
    <property type="protein sequence ID" value="ATG75411.1"/>
    <property type="molecule type" value="Genomic_DNA"/>
</dbReference>
<organism evidence="1 2">
    <name type="scientific">Zobellella denitrificans</name>
    <dbReference type="NCBI Taxonomy" id="347534"/>
    <lineage>
        <taxon>Bacteria</taxon>
        <taxon>Pseudomonadati</taxon>
        <taxon>Pseudomonadota</taxon>
        <taxon>Gammaproteobacteria</taxon>
        <taxon>Aeromonadales</taxon>
        <taxon>Aeromonadaceae</taxon>
        <taxon>Zobellella</taxon>
    </lineage>
</organism>
<gene>
    <name evidence="1" type="ORF">AN401_17450</name>
</gene>
<evidence type="ECO:0000313" key="2">
    <source>
        <dbReference type="Proteomes" id="UP000217763"/>
    </source>
</evidence>
<protein>
    <submittedName>
        <fullName evidence="1">Uncharacterized protein</fullName>
    </submittedName>
</protein>
<accession>A0A231N0I1</accession>
<dbReference type="OrthoDB" id="3628949at2"/>
<dbReference type="Proteomes" id="UP000217763">
    <property type="component" value="Chromosome"/>
</dbReference>
<keyword evidence="2" id="KW-1185">Reference proteome</keyword>
<name>A0A231N0I1_9GAMM</name>